<dbReference type="STRING" id="397948.Cmaq_0352"/>
<evidence type="ECO:0000313" key="1">
    <source>
        <dbReference type="EMBL" id="ABW01198.1"/>
    </source>
</evidence>
<dbReference type="OrthoDB" id="26826at2157"/>
<dbReference type="eggNOG" id="arCOG05528">
    <property type="taxonomic scope" value="Archaea"/>
</dbReference>
<dbReference type="KEGG" id="cma:Cmaq_0352"/>
<proteinExistence type="predicted"/>
<reference evidence="1 2" key="1">
    <citation type="submission" date="2007-10" db="EMBL/GenBank/DDBJ databases">
        <title>Complete sequence of Caldivirga maquilingensis IC-167.</title>
        <authorList>
            <consortium name="US DOE Joint Genome Institute"/>
            <person name="Copeland A."/>
            <person name="Lucas S."/>
            <person name="Lapidus A."/>
            <person name="Barry K."/>
            <person name="Glavina del Rio T."/>
            <person name="Dalin E."/>
            <person name="Tice H."/>
            <person name="Pitluck S."/>
            <person name="Saunders E."/>
            <person name="Brettin T."/>
            <person name="Bruce D."/>
            <person name="Detter J.C."/>
            <person name="Han C."/>
            <person name="Schmutz J."/>
            <person name="Larimer F."/>
            <person name="Land M."/>
            <person name="Hauser L."/>
            <person name="Kyrpides N."/>
            <person name="Ivanova N."/>
            <person name="Biddle J.F."/>
            <person name="Zhang Z."/>
            <person name="Fitz-Gibbon S.T."/>
            <person name="Lowe T.M."/>
            <person name="Saltikov C."/>
            <person name="House C.H."/>
            <person name="Richardson P."/>
        </authorList>
    </citation>
    <scope>NUCLEOTIDE SEQUENCE [LARGE SCALE GENOMIC DNA]</scope>
    <source>
        <strain evidence="2">ATCC 700844 / DSM 13496 / JCM 10307 / IC-167</strain>
    </source>
</reference>
<dbReference type="RefSeq" id="WP_012185418.1">
    <property type="nucleotide sequence ID" value="NC_009954.1"/>
</dbReference>
<dbReference type="Proteomes" id="UP000001137">
    <property type="component" value="Chromosome"/>
</dbReference>
<protein>
    <submittedName>
        <fullName evidence="1">Uncharacterized protein</fullName>
    </submittedName>
</protein>
<dbReference type="GeneID" id="5709526"/>
<organism evidence="1 2">
    <name type="scientific">Caldivirga maquilingensis (strain ATCC 700844 / DSM 13496 / JCM 10307 / IC-167)</name>
    <dbReference type="NCBI Taxonomy" id="397948"/>
    <lineage>
        <taxon>Archaea</taxon>
        <taxon>Thermoproteota</taxon>
        <taxon>Thermoprotei</taxon>
        <taxon>Thermoproteales</taxon>
        <taxon>Thermoproteaceae</taxon>
        <taxon>Caldivirga</taxon>
    </lineage>
</organism>
<gene>
    <name evidence="1" type="ordered locus">Cmaq_0352</name>
</gene>
<keyword evidence="2" id="KW-1185">Reference proteome</keyword>
<dbReference type="HOGENOM" id="CLU_2420213_0_0_2"/>
<accession>A8MBA8</accession>
<dbReference type="AlphaFoldDB" id="A8MBA8"/>
<evidence type="ECO:0000313" key="2">
    <source>
        <dbReference type="Proteomes" id="UP000001137"/>
    </source>
</evidence>
<dbReference type="EMBL" id="CP000852">
    <property type="protein sequence ID" value="ABW01198.1"/>
    <property type="molecule type" value="Genomic_DNA"/>
</dbReference>
<sequence>MMPINVNEIIGKLINEIRNYGQVTVEDYGSEKLIMVKLTEDFSVFISILCEDTECNVEYAVGDENFTIMPKDLDLIDKAVEVMRIINSALIKMGVVK</sequence>
<name>A8MBA8_CALMQ</name>